<dbReference type="OrthoDB" id="26970at2759"/>
<evidence type="ECO:0000313" key="2">
    <source>
        <dbReference type="EMBL" id="KII69449.1"/>
    </source>
</evidence>
<dbReference type="GO" id="GO:0006361">
    <property type="term" value="P:transcription initiation at RNA polymerase I promoter"/>
    <property type="evidence" value="ECO:0007669"/>
    <property type="project" value="InterPro"/>
</dbReference>
<dbReference type="GO" id="GO:0001042">
    <property type="term" value="F:RNA polymerase I core binding"/>
    <property type="evidence" value="ECO:0007669"/>
    <property type="project" value="TreeGrafter"/>
</dbReference>
<dbReference type="InterPro" id="IPR007991">
    <property type="entry name" value="RNA_pol_I_trans_ini_fac_RRN3"/>
</dbReference>
<sequence>MAHVEAEKIQNDNQSLCKVLEGPKDPILFKQNIDIIRRNVINMEDCCKSLIRTIPNLDWTRFNPEQSSDVLDLMGEIFSAHPITVPTGIEALVKSIKTPDPVQQRFVLRAITKLFCLLVKISPASRKYILESLFANTPYPCRTKSHLLNHYNLLFSMIKKHEKMRPHLCEILIEGLIKLDVELPNEKRLILVKIVQELRDKNIPVQQARKHYAIDGDIDAYVQVADKYDEVLALCFKQMVKLHRTYQREGESFYQVLWSGFSKVLACRGLIAVQFIWFYFSAVDADFCNETLTDLWTRFNDVSELTHMRHSCITFLGGIISRGTFVPYDTLCDFLTSMSGWVHDYVLNNSQDGLECTEVGSTFHPHHLFYVACQNLFYCILFKTNSIKKGSDEARAWSDFVNKLGLEKVFFSSLNPLYFMSRKIVDQIAKVGTDLEIYYIYPLLERNNRLRGLKKSTEKPKANAVYINILDLNNSCNFPFDPCVIPSAKVLIDPTYRTWKK</sequence>
<dbReference type="EMBL" id="JWZT01002428">
    <property type="protein sequence ID" value="KII69449.1"/>
    <property type="molecule type" value="Genomic_DNA"/>
</dbReference>
<dbReference type="SUPFAM" id="SSF48371">
    <property type="entry name" value="ARM repeat"/>
    <property type="match status" value="1"/>
</dbReference>
<comment type="caution">
    <text evidence="2">The sequence shown here is derived from an EMBL/GenBank/DDBJ whole genome shotgun (WGS) entry which is preliminary data.</text>
</comment>
<dbReference type="GO" id="GO:0003743">
    <property type="term" value="F:translation initiation factor activity"/>
    <property type="evidence" value="ECO:0007669"/>
    <property type="project" value="UniProtKB-KW"/>
</dbReference>
<dbReference type="GO" id="GO:0001181">
    <property type="term" value="F:RNA polymerase I general transcription initiation factor activity"/>
    <property type="evidence" value="ECO:0007669"/>
    <property type="project" value="InterPro"/>
</dbReference>
<proteinExistence type="inferred from homology"/>
<dbReference type="PANTHER" id="PTHR12790">
    <property type="entry name" value="TRANSCRIPTION INITIATION FACTOR IA RRN3"/>
    <property type="match status" value="1"/>
</dbReference>
<evidence type="ECO:0000256" key="1">
    <source>
        <dbReference type="ARBA" id="ARBA00010098"/>
    </source>
</evidence>
<gene>
    <name evidence="2" type="ORF">RF11_11095</name>
</gene>
<keyword evidence="2" id="KW-0648">Protein biosynthesis</keyword>
<dbReference type="AlphaFoldDB" id="A0A0C2IVQ1"/>
<comment type="similarity">
    <text evidence="1">Belongs to the RRN3 family.</text>
</comment>
<organism evidence="2 3">
    <name type="scientific">Thelohanellus kitauei</name>
    <name type="common">Myxosporean</name>
    <dbReference type="NCBI Taxonomy" id="669202"/>
    <lineage>
        <taxon>Eukaryota</taxon>
        <taxon>Metazoa</taxon>
        <taxon>Cnidaria</taxon>
        <taxon>Myxozoa</taxon>
        <taxon>Myxosporea</taxon>
        <taxon>Bivalvulida</taxon>
        <taxon>Platysporina</taxon>
        <taxon>Myxobolidae</taxon>
        <taxon>Thelohanellus</taxon>
    </lineage>
</organism>
<reference evidence="2 3" key="1">
    <citation type="journal article" date="2014" name="Genome Biol. Evol.">
        <title>The genome of the myxosporean Thelohanellus kitauei shows adaptations to nutrient acquisition within its fish host.</title>
        <authorList>
            <person name="Yang Y."/>
            <person name="Xiong J."/>
            <person name="Zhou Z."/>
            <person name="Huo F."/>
            <person name="Miao W."/>
            <person name="Ran C."/>
            <person name="Liu Y."/>
            <person name="Zhang J."/>
            <person name="Feng J."/>
            <person name="Wang M."/>
            <person name="Wang M."/>
            <person name="Wang L."/>
            <person name="Yao B."/>
        </authorList>
    </citation>
    <scope>NUCLEOTIDE SEQUENCE [LARGE SCALE GENOMIC DNA]</scope>
    <source>
        <strain evidence="2">Wuqing</strain>
    </source>
</reference>
<accession>A0A0C2IVQ1</accession>
<name>A0A0C2IVQ1_THEKT</name>
<dbReference type="PANTHER" id="PTHR12790:SF0">
    <property type="entry name" value="RNA POLYMERASE I-SPECIFIC TRANSCRIPTION INITIATION FACTOR RRN3-RELATED"/>
    <property type="match status" value="1"/>
</dbReference>
<protein>
    <submittedName>
        <fullName evidence="2">RNA polymerase I-specific transcription initiation factor RRN3</fullName>
    </submittedName>
</protein>
<evidence type="ECO:0000313" key="3">
    <source>
        <dbReference type="Proteomes" id="UP000031668"/>
    </source>
</evidence>
<dbReference type="OMA" id="VEYTYFR"/>
<keyword evidence="3" id="KW-1185">Reference proteome</keyword>
<dbReference type="Pfam" id="PF05327">
    <property type="entry name" value="RRN3"/>
    <property type="match status" value="1"/>
</dbReference>
<keyword evidence="2" id="KW-0396">Initiation factor</keyword>
<dbReference type="InterPro" id="IPR016024">
    <property type="entry name" value="ARM-type_fold"/>
</dbReference>
<dbReference type="GO" id="GO:0005634">
    <property type="term" value="C:nucleus"/>
    <property type="evidence" value="ECO:0007669"/>
    <property type="project" value="TreeGrafter"/>
</dbReference>
<dbReference type="Proteomes" id="UP000031668">
    <property type="component" value="Unassembled WGS sequence"/>
</dbReference>